<sequence>MSDLVVRTKGRAGRITLDRQTALNALNHSMVTGIAEALDLFQSDDNVALVVIDGAGEKAFCAGGDIVMLYETGKTNPEIGRSFWRDEYRLNARIARYPKPYVSILDGIVMGGGIGVGAHGSHRIVTERTVAAMPEVKIGFSPDVGGSSLLAHAPGHVGEYLAMTGGRMSGADAIFAGFADYFVPSARLRELVAALEETGDPGVIADYAEEPAPSELAAHAAEIDAIFDGPDARTILARLAGTPFAEKTANTIARNAPFSVVAALEAVRLAKRNPEIEPCLVNEYRFSHRVLEGHDLYEGIRALLIDKDNAPKWQPATVEGVDNAKVAAAYAPLGAEELRL</sequence>
<evidence type="ECO:0000256" key="2">
    <source>
        <dbReference type="ARBA" id="ARBA00011915"/>
    </source>
</evidence>
<evidence type="ECO:0000313" key="6">
    <source>
        <dbReference type="Proteomes" id="UP001161580"/>
    </source>
</evidence>
<evidence type="ECO:0000256" key="3">
    <source>
        <dbReference type="ARBA" id="ARBA00022801"/>
    </source>
</evidence>
<dbReference type="Proteomes" id="UP001161580">
    <property type="component" value="Unassembled WGS sequence"/>
</dbReference>
<dbReference type="EMBL" id="JALDYZ010000003">
    <property type="protein sequence ID" value="MDI7921868.1"/>
    <property type="molecule type" value="Genomic_DNA"/>
</dbReference>
<name>A0AAE3U315_9HYPH</name>
<keyword evidence="6" id="KW-1185">Reference proteome</keyword>
<dbReference type="InterPro" id="IPR032259">
    <property type="entry name" value="HIBYL-CoA-H"/>
</dbReference>
<evidence type="ECO:0000259" key="4">
    <source>
        <dbReference type="Pfam" id="PF16113"/>
    </source>
</evidence>
<reference evidence="5" key="1">
    <citation type="submission" date="2022-03" db="EMBL/GenBank/DDBJ databases">
        <title>Fererhizobium litorale gen. nov., sp. nov., isolated from sandy sediments of the Sea of Japan seashore.</title>
        <authorList>
            <person name="Romanenko L."/>
            <person name="Kurilenko V."/>
            <person name="Otstavnykh N."/>
            <person name="Svetashev V."/>
            <person name="Tekutyeva L."/>
            <person name="Isaeva M."/>
            <person name="Mikhailov V."/>
        </authorList>
    </citation>
    <scope>NUCLEOTIDE SEQUENCE</scope>
    <source>
        <strain evidence="5">KMM 9576</strain>
    </source>
</reference>
<dbReference type="Pfam" id="PF16113">
    <property type="entry name" value="ECH_2"/>
    <property type="match status" value="1"/>
</dbReference>
<dbReference type="NCBIfam" id="NF004127">
    <property type="entry name" value="PRK05617.1"/>
    <property type="match status" value="1"/>
</dbReference>
<evidence type="ECO:0000313" key="5">
    <source>
        <dbReference type="EMBL" id="MDI7921868.1"/>
    </source>
</evidence>
<dbReference type="PANTHER" id="PTHR43176:SF3">
    <property type="entry name" value="3-HYDROXYISOBUTYRYL-COA HYDROLASE, MITOCHONDRIAL"/>
    <property type="match status" value="1"/>
</dbReference>
<comment type="catalytic activity">
    <reaction evidence="1">
        <text>3-hydroxy-2-methylpropanoyl-CoA + H2O = 3-hydroxy-2-methylpropanoate + CoA + H(+)</text>
        <dbReference type="Rhea" id="RHEA:20888"/>
        <dbReference type="ChEBI" id="CHEBI:11805"/>
        <dbReference type="ChEBI" id="CHEBI:15377"/>
        <dbReference type="ChEBI" id="CHEBI:15378"/>
        <dbReference type="ChEBI" id="CHEBI:57287"/>
        <dbReference type="ChEBI" id="CHEBI:57340"/>
        <dbReference type="EC" id="3.1.2.4"/>
    </reaction>
</comment>
<proteinExistence type="predicted"/>
<dbReference type="CDD" id="cd06558">
    <property type="entry name" value="crotonase-like"/>
    <property type="match status" value="1"/>
</dbReference>
<gene>
    <name evidence="5" type="ORF">MRS75_07175</name>
</gene>
<feature type="domain" description="Enoyl-CoA hydratase/isomerase" evidence="4">
    <location>
        <begin position="13"/>
        <end position="328"/>
    </location>
</feature>
<dbReference type="InterPro" id="IPR029045">
    <property type="entry name" value="ClpP/crotonase-like_dom_sf"/>
</dbReference>
<dbReference type="AlphaFoldDB" id="A0AAE3U315"/>
<dbReference type="Gene3D" id="3.90.226.10">
    <property type="entry name" value="2-enoyl-CoA Hydratase, Chain A, domain 1"/>
    <property type="match status" value="1"/>
</dbReference>
<dbReference type="PANTHER" id="PTHR43176">
    <property type="entry name" value="3-HYDROXYISOBUTYRYL-COA HYDROLASE-RELATED"/>
    <property type="match status" value="1"/>
</dbReference>
<dbReference type="GO" id="GO:0005829">
    <property type="term" value="C:cytosol"/>
    <property type="evidence" value="ECO:0007669"/>
    <property type="project" value="TreeGrafter"/>
</dbReference>
<dbReference type="SUPFAM" id="SSF52096">
    <property type="entry name" value="ClpP/crotonase"/>
    <property type="match status" value="1"/>
</dbReference>
<dbReference type="RefSeq" id="WP_311786107.1">
    <property type="nucleotide sequence ID" value="NZ_JALDYY010000003.1"/>
</dbReference>
<keyword evidence="3" id="KW-0378">Hydrolase</keyword>
<comment type="caution">
    <text evidence="5">The sequence shown here is derived from an EMBL/GenBank/DDBJ whole genome shotgun (WGS) entry which is preliminary data.</text>
</comment>
<dbReference type="GO" id="GO:0003860">
    <property type="term" value="F:3-hydroxyisobutyryl-CoA hydrolase activity"/>
    <property type="evidence" value="ECO:0007669"/>
    <property type="project" value="UniProtKB-EC"/>
</dbReference>
<evidence type="ECO:0000256" key="1">
    <source>
        <dbReference type="ARBA" id="ARBA00001709"/>
    </source>
</evidence>
<organism evidence="5 6">
    <name type="scientific">Ferirhizobium litorale</name>
    <dbReference type="NCBI Taxonomy" id="2927786"/>
    <lineage>
        <taxon>Bacteria</taxon>
        <taxon>Pseudomonadati</taxon>
        <taxon>Pseudomonadota</taxon>
        <taxon>Alphaproteobacteria</taxon>
        <taxon>Hyphomicrobiales</taxon>
        <taxon>Rhizobiaceae</taxon>
        <taxon>Ferirhizobium</taxon>
    </lineage>
</organism>
<accession>A0AAE3U315</accession>
<dbReference type="InterPro" id="IPR045004">
    <property type="entry name" value="ECH_dom"/>
</dbReference>
<dbReference type="GO" id="GO:0006574">
    <property type="term" value="P:L-valine catabolic process"/>
    <property type="evidence" value="ECO:0007669"/>
    <property type="project" value="TreeGrafter"/>
</dbReference>
<dbReference type="EC" id="3.1.2.4" evidence="2"/>
<protein>
    <recommendedName>
        <fullName evidence="2">3-hydroxyisobutyryl-CoA hydrolase</fullName>
        <ecNumber evidence="2">3.1.2.4</ecNumber>
    </recommendedName>
</protein>